<dbReference type="Gene3D" id="1.10.10.10">
    <property type="entry name" value="Winged helix-like DNA-binding domain superfamily/Winged helix DNA-binding domain"/>
    <property type="match status" value="1"/>
</dbReference>
<dbReference type="Pfam" id="PF12802">
    <property type="entry name" value="MarR_2"/>
    <property type="match status" value="1"/>
</dbReference>
<organism evidence="5 6">
    <name type="scientific">Methylobacterium radiotolerans</name>
    <dbReference type="NCBI Taxonomy" id="31998"/>
    <lineage>
        <taxon>Bacteria</taxon>
        <taxon>Pseudomonadati</taxon>
        <taxon>Pseudomonadota</taxon>
        <taxon>Alphaproteobacteria</taxon>
        <taxon>Hyphomicrobiales</taxon>
        <taxon>Methylobacteriaceae</taxon>
        <taxon>Methylobacterium</taxon>
    </lineage>
</organism>
<accession>A0ABU7TDM0</accession>
<name>A0ABU7TDM0_9HYPH</name>
<dbReference type="SMART" id="SM00347">
    <property type="entry name" value="HTH_MARR"/>
    <property type="match status" value="1"/>
</dbReference>
<protein>
    <submittedName>
        <fullName evidence="5">MarR family transcriptional regulator</fullName>
    </submittedName>
</protein>
<dbReference type="InterPro" id="IPR023187">
    <property type="entry name" value="Tscrpt_reg_MarR-type_CS"/>
</dbReference>
<reference evidence="5 6" key="1">
    <citation type="journal article" date="2012" name="Genet. Mol. Biol.">
        <title>Analysis of 16S rRNA and mxaF genes revealing insights into Methylobacterium niche-specific plant association.</title>
        <authorList>
            <person name="Dourado M.N."/>
            <person name="Andreote F.D."/>
            <person name="Dini-Andreote F."/>
            <person name="Conti R."/>
            <person name="Araujo J.M."/>
            <person name="Araujo W.L."/>
        </authorList>
    </citation>
    <scope>NUCLEOTIDE SEQUENCE [LARGE SCALE GENOMIC DNA]</scope>
    <source>
        <strain evidence="5 6">SR1.6/4</strain>
    </source>
</reference>
<dbReference type="Proteomes" id="UP001349262">
    <property type="component" value="Unassembled WGS sequence"/>
</dbReference>
<keyword evidence="3" id="KW-0804">Transcription</keyword>
<dbReference type="InterPro" id="IPR036390">
    <property type="entry name" value="WH_DNA-bd_sf"/>
</dbReference>
<evidence type="ECO:0000256" key="2">
    <source>
        <dbReference type="ARBA" id="ARBA00023125"/>
    </source>
</evidence>
<dbReference type="PROSITE" id="PS50995">
    <property type="entry name" value="HTH_MARR_2"/>
    <property type="match status" value="1"/>
</dbReference>
<dbReference type="InterPro" id="IPR036388">
    <property type="entry name" value="WH-like_DNA-bd_sf"/>
</dbReference>
<feature type="domain" description="HTH marR-type" evidence="4">
    <location>
        <begin position="32"/>
        <end position="173"/>
    </location>
</feature>
<evidence type="ECO:0000256" key="3">
    <source>
        <dbReference type="ARBA" id="ARBA00023163"/>
    </source>
</evidence>
<keyword evidence="1" id="KW-0805">Transcription regulation</keyword>
<evidence type="ECO:0000259" key="4">
    <source>
        <dbReference type="PROSITE" id="PS50995"/>
    </source>
</evidence>
<dbReference type="InterPro" id="IPR000835">
    <property type="entry name" value="HTH_MarR-typ"/>
</dbReference>
<dbReference type="PROSITE" id="PS01117">
    <property type="entry name" value="HTH_MARR_1"/>
    <property type="match status" value="1"/>
</dbReference>
<dbReference type="PANTHER" id="PTHR33164">
    <property type="entry name" value="TRANSCRIPTIONAL REGULATOR, MARR FAMILY"/>
    <property type="match status" value="1"/>
</dbReference>
<keyword evidence="2" id="KW-0238">DNA-binding</keyword>
<dbReference type="SUPFAM" id="SSF46785">
    <property type="entry name" value="Winged helix' DNA-binding domain"/>
    <property type="match status" value="1"/>
</dbReference>
<evidence type="ECO:0000313" key="5">
    <source>
        <dbReference type="EMBL" id="MEE7458625.1"/>
    </source>
</evidence>
<dbReference type="PRINTS" id="PR00598">
    <property type="entry name" value="HTHMARR"/>
</dbReference>
<dbReference type="EMBL" id="MLBY01000005">
    <property type="protein sequence ID" value="MEE7458625.1"/>
    <property type="molecule type" value="Genomic_DNA"/>
</dbReference>
<gene>
    <name evidence="5" type="ORF">MRSR164_18150</name>
</gene>
<proteinExistence type="predicted"/>
<dbReference type="InterPro" id="IPR039422">
    <property type="entry name" value="MarR/SlyA-like"/>
</dbReference>
<sequence>MTRVMTRSAEMAIQPASEDLFPGRPTEAGGESDDLIELLFFAYRDFVADPDRILAQYGFGRAHHRVLHFVDRYPGLTIAELLDILRITKQSLNRVLKDLIDQGYVEQRTGTSDRRQRLLFCTPSGRSLTADLTRVQVRRIVRALDAPAEADEGERDRDARAASAQDFLLAMIEPAERAAIRRLMARRATVRA</sequence>
<keyword evidence="6" id="KW-1185">Reference proteome</keyword>
<comment type="caution">
    <text evidence="5">The sequence shown here is derived from an EMBL/GenBank/DDBJ whole genome shotgun (WGS) entry which is preliminary data.</text>
</comment>
<evidence type="ECO:0000313" key="6">
    <source>
        <dbReference type="Proteomes" id="UP001349262"/>
    </source>
</evidence>
<evidence type="ECO:0000256" key="1">
    <source>
        <dbReference type="ARBA" id="ARBA00023015"/>
    </source>
</evidence>
<dbReference type="PANTHER" id="PTHR33164:SF44">
    <property type="entry name" value="TRANSCRIPTIONAL REGULATORY PROTEIN"/>
    <property type="match status" value="1"/>
</dbReference>